<dbReference type="VEuPathDB" id="VectorBase:RSAN_047143"/>
<accession>A0A9D4QC88</accession>
<reference evidence="2" key="2">
    <citation type="submission" date="2021-09" db="EMBL/GenBank/DDBJ databases">
        <authorList>
            <person name="Jia N."/>
            <person name="Wang J."/>
            <person name="Shi W."/>
            <person name="Du L."/>
            <person name="Sun Y."/>
            <person name="Zhan W."/>
            <person name="Jiang J."/>
            <person name="Wang Q."/>
            <person name="Zhang B."/>
            <person name="Ji P."/>
            <person name="Sakyi L.B."/>
            <person name="Cui X."/>
            <person name="Yuan T."/>
            <person name="Jiang B."/>
            <person name="Yang W."/>
            <person name="Lam T.T.-Y."/>
            <person name="Chang Q."/>
            <person name="Ding S."/>
            <person name="Wang X."/>
            <person name="Zhu J."/>
            <person name="Ruan X."/>
            <person name="Zhao L."/>
            <person name="Wei J."/>
            <person name="Que T."/>
            <person name="Du C."/>
            <person name="Cheng J."/>
            <person name="Dai P."/>
            <person name="Han X."/>
            <person name="Huang E."/>
            <person name="Gao Y."/>
            <person name="Liu J."/>
            <person name="Shao H."/>
            <person name="Ye R."/>
            <person name="Li L."/>
            <person name="Wei W."/>
            <person name="Wang X."/>
            <person name="Wang C."/>
            <person name="Huo Q."/>
            <person name="Li W."/>
            <person name="Guo W."/>
            <person name="Chen H."/>
            <person name="Chen S."/>
            <person name="Zhou L."/>
            <person name="Zhou L."/>
            <person name="Ni X."/>
            <person name="Tian J."/>
            <person name="Zhou Y."/>
            <person name="Sheng Y."/>
            <person name="Liu T."/>
            <person name="Pan Y."/>
            <person name="Xia L."/>
            <person name="Li J."/>
            <person name="Zhao F."/>
            <person name="Cao W."/>
        </authorList>
    </citation>
    <scope>NUCLEOTIDE SEQUENCE</scope>
    <source>
        <strain evidence="2">Rsan-2018</strain>
        <tissue evidence="2">Larvae</tissue>
    </source>
</reference>
<feature type="region of interest" description="Disordered" evidence="1">
    <location>
        <begin position="1"/>
        <end position="147"/>
    </location>
</feature>
<evidence type="ECO:0000313" key="2">
    <source>
        <dbReference type="EMBL" id="KAH7972058.1"/>
    </source>
</evidence>
<dbReference type="EMBL" id="JABSTV010001247">
    <property type="protein sequence ID" value="KAH7972058.1"/>
    <property type="molecule type" value="Genomic_DNA"/>
</dbReference>
<sequence>MAKKQAEANHAPPKARRAKRQAAADDNAAGSSYEAPAAKRPRGPLSKCVSMEPLAPKPIATIVARKLRKTADATRPTSENPSTSQAVATEALRVSRRKRSRSSLWSGTNDTASEAPKRRGAKRKNSTFVKWGVDEISHSDTNGVTEV</sequence>
<feature type="compositionally biased region" description="Polar residues" evidence="1">
    <location>
        <begin position="75"/>
        <end position="87"/>
    </location>
</feature>
<organism evidence="2 3">
    <name type="scientific">Rhipicephalus sanguineus</name>
    <name type="common">Brown dog tick</name>
    <name type="synonym">Ixodes sanguineus</name>
    <dbReference type="NCBI Taxonomy" id="34632"/>
    <lineage>
        <taxon>Eukaryota</taxon>
        <taxon>Metazoa</taxon>
        <taxon>Ecdysozoa</taxon>
        <taxon>Arthropoda</taxon>
        <taxon>Chelicerata</taxon>
        <taxon>Arachnida</taxon>
        <taxon>Acari</taxon>
        <taxon>Parasitiformes</taxon>
        <taxon>Ixodida</taxon>
        <taxon>Ixodoidea</taxon>
        <taxon>Ixodidae</taxon>
        <taxon>Rhipicephalinae</taxon>
        <taxon>Rhipicephalus</taxon>
        <taxon>Rhipicephalus</taxon>
    </lineage>
</organism>
<comment type="caution">
    <text evidence="2">The sequence shown here is derived from an EMBL/GenBank/DDBJ whole genome shotgun (WGS) entry which is preliminary data.</text>
</comment>
<name>A0A9D4QC88_RHISA</name>
<dbReference type="Proteomes" id="UP000821837">
    <property type="component" value="Chromosome 11"/>
</dbReference>
<proteinExistence type="predicted"/>
<reference evidence="2" key="1">
    <citation type="journal article" date="2020" name="Cell">
        <title>Large-Scale Comparative Analyses of Tick Genomes Elucidate Their Genetic Diversity and Vector Capacities.</title>
        <authorList>
            <consortium name="Tick Genome and Microbiome Consortium (TIGMIC)"/>
            <person name="Jia N."/>
            <person name="Wang J."/>
            <person name="Shi W."/>
            <person name="Du L."/>
            <person name="Sun Y."/>
            <person name="Zhan W."/>
            <person name="Jiang J.F."/>
            <person name="Wang Q."/>
            <person name="Zhang B."/>
            <person name="Ji P."/>
            <person name="Bell-Sakyi L."/>
            <person name="Cui X.M."/>
            <person name="Yuan T.T."/>
            <person name="Jiang B.G."/>
            <person name="Yang W.F."/>
            <person name="Lam T.T."/>
            <person name="Chang Q.C."/>
            <person name="Ding S.J."/>
            <person name="Wang X.J."/>
            <person name="Zhu J.G."/>
            <person name="Ruan X.D."/>
            <person name="Zhao L."/>
            <person name="Wei J.T."/>
            <person name="Ye R.Z."/>
            <person name="Que T.C."/>
            <person name="Du C.H."/>
            <person name="Zhou Y.H."/>
            <person name="Cheng J.X."/>
            <person name="Dai P.F."/>
            <person name="Guo W.B."/>
            <person name="Han X.H."/>
            <person name="Huang E.J."/>
            <person name="Li L.F."/>
            <person name="Wei W."/>
            <person name="Gao Y.C."/>
            <person name="Liu J.Z."/>
            <person name="Shao H.Z."/>
            <person name="Wang X."/>
            <person name="Wang C.C."/>
            <person name="Yang T.C."/>
            <person name="Huo Q.B."/>
            <person name="Li W."/>
            <person name="Chen H.Y."/>
            <person name="Chen S.E."/>
            <person name="Zhou L.G."/>
            <person name="Ni X.B."/>
            <person name="Tian J.H."/>
            <person name="Sheng Y."/>
            <person name="Liu T."/>
            <person name="Pan Y.S."/>
            <person name="Xia L.Y."/>
            <person name="Li J."/>
            <person name="Zhao F."/>
            <person name="Cao W.C."/>
        </authorList>
    </citation>
    <scope>NUCLEOTIDE SEQUENCE</scope>
    <source>
        <strain evidence="2">Rsan-2018</strain>
    </source>
</reference>
<evidence type="ECO:0000256" key="1">
    <source>
        <dbReference type="SAM" id="MobiDB-lite"/>
    </source>
</evidence>
<dbReference type="AlphaFoldDB" id="A0A9D4QC88"/>
<evidence type="ECO:0000313" key="3">
    <source>
        <dbReference type="Proteomes" id="UP000821837"/>
    </source>
</evidence>
<keyword evidence="3" id="KW-1185">Reference proteome</keyword>
<gene>
    <name evidence="2" type="ORF">HPB52_005944</name>
</gene>
<protein>
    <submittedName>
        <fullName evidence="2">Uncharacterized protein</fullName>
    </submittedName>
</protein>